<evidence type="ECO:0000313" key="2">
    <source>
        <dbReference type="Proteomes" id="UP000093080"/>
    </source>
</evidence>
<dbReference type="InterPro" id="IPR029058">
    <property type="entry name" value="AB_hydrolase_fold"/>
</dbReference>
<name>A0A1B9F548_9BACT</name>
<proteinExistence type="predicted"/>
<dbReference type="SUPFAM" id="SSF53474">
    <property type="entry name" value="alpha/beta-Hydrolases"/>
    <property type="match status" value="1"/>
</dbReference>
<evidence type="ECO:0000313" key="1">
    <source>
        <dbReference type="EMBL" id="OCC14945.1"/>
    </source>
</evidence>
<dbReference type="STRING" id="1156395.DBT_1740"/>
<organism evidence="1 2">
    <name type="scientific">Dissulfuribacter thermophilus</name>
    <dbReference type="NCBI Taxonomy" id="1156395"/>
    <lineage>
        <taxon>Bacteria</taxon>
        <taxon>Pseudomonadati</taxon>
        <taxon>Thermodesulfobacteriota</taxon>
        <taxon>Dissulfuribacteria</taxon>
        <taxon>Dissulfuribacterales</taxon>
        <taxon>Dissulfuribacteraceae</taxon>
        <taxon>Dissulfuribacter</taxon>
    </lineage>
</organism>
<dbReference type="EMBL" id="MAGO01000008">
    <property type="protein sequence ID" value="OCC14945.1"/>
    <property type="molecule type" value="Genomic_DNA"/>
</dbReference>
<keyword evidence="2" id="KW-1185">Reference proteome</keyword>
<dbReference type="Gene3D" id="3.40.50.1820">
    <property type="entry name" value="alpha/beta hydrolase"/>
    <property type="match status" value="1"/>
</dbReference>
<gene>
    <name evidence="1" type="ORF">DBT_1740</name>
</gene>
<reference evidence="1 2" key="1">
    <citation type="submission" date="2016-06" db="EMBL/GenBank/DDBJ databases">
        <title>Respiratory ammonification of nitrate coupled to the oxidation of elemental sulfur in deep-sea autotrophic thermophilic bacteria.</title>
        <authorList>
            <person name="Slobodkina G.B."/>
            <person name="Mardanov A.V."/>
            <person name="Ravin N.V."/>
            <person name="Frolova A.A."/>
            <person name="Viryasiv M.B."/>
            <person name="Chernyh N.A."/>
            <person name="Bonch-Osmolovskaya E.A."/>
            <person name="Slobodkin A.I."/>
        </authorList>
    </citation>
    <scope>NUCLEOTIDE SEQUENCE [LARGE SCALE GENOMIC DNA]</scope>
    <source>
        <strain evidence="1 2">S69</strain>
    </source>
</reference>
<dbReference type="Proteomes" id="UP000093080">
    <property type="component" value="Unassembled WGS sequence"/>
</dbReference>
<dbReference type="AlphaFoldDB" id="A0A1B9F548"/>
<protein>
    <submittedName>
        <fullName evidence="1">Uncharacterized protein</fullName>
    </submittedName>
</protein>
<comment type="caution">
    <text evidence="1">The sequence shown here is derived from an EMBL/GenBank/DDBJ whole genome shotgun (WGS) entry which is preliminary data.</text>
</comment>
<sequence>MKAAVERDKRLGLRLFYRDCFKGQESLYRRFKDGLERNYIESFTKKELLEGLDFLENNPVEEISVPEGLRTTLVHGTLDRIAPIEDIPKVTSRVKYMFVEGCGHLPFLCKDVLTQIMQLASLPKMRGAKGEDVLRYFEP</sequence>
<accession>A0A1B9F548</accession>